<dbReference type="PATRIC" id="fig|1398.22.peg.336"/>
<protein>
    <submittedName>
        <fullName evidence="1">Uncharacterized protein</fullName>
    </submittedName>
</protein>
<comment type="caution">
    <text evidence="1">The sequence shown here is derived from an EMBL/GenBank/DDBJ whole genome shotgun (WGS) entry which is preliminary data.</text>
</comment>
<dbReference type="AlphaFoldDB" id="A0A133L157"/>
<evidence type="ECO:0000313" key="1">
    <source>
        <dbReference type="EMBL" id="KWZ85621.1"/>
    </source>
</evidence>
<name>A0A133L157_HEYCO</name>
<sequence length="86" mass="10099">MTSPTPTFRLFKHISYILVHFTSIWQKETTEFYEERKFIFKLAIEQKQKTGIQLPVFCFWKHTLHFCPAATPSGKCYLGRSALLAL</sequence>
<dbReference type="EMBL" id="LRPN01000014">
    <property type="protein sequence ID" value="KWZ85621.1"/>
    <property type="molecule type" value="Genomic_DNA"/>
</dbReference>
<proteinExistence type="predicted"/>
<dbReference type="Proteomes" id="UP000070376">
    <property type="component" value="Unassembled WGS sequence"/>
</dbReference>
<organism evidence="1 2">
    <name type="scientific">Heyndrickxia coagulans</name>
    <name type="common">Weizmannia coagulans</name>
    <dbReference type="NCBI Taxonomy" id="1398"/>
    <lineage>
        <taxon>Bacteria</taxon>
        <taxon>Bacillati</taxon>
        <taxon>Bacillota</taxon>
        <taxon>Bacilli</taxon>
        <taxon>Bacillales</taxon>
        <taxon>Bacillaceae</taxon>
        <taxon>Heyndrickxia</taxon>
    </lineage>
</organism>
<evidence type="ECO:0000313" key="2">
    <source>
        <dbReference type="Proteomes" id="UP000070376"/>
    </source>
</evidence>
<reference evidence="2" key="1">
    <citation type="submission" date="2016-01" db="EMBL/GenBank/DDBJ databases">
        <authorList>
            <person name="Mitreva M."/>
            <person name="Pepin K.H."/>
            <person name="Mihindukulasuriya K.A."/>
            <person name="Fulton R."/>
            <person name="Fronick C."/>
            <person name="O'Laughlin M."/>
            <person name="Miner T."/>
            <person name="Herter B."/>
            <person name="Rosa B.A."/>
            <person name="Cordes M."/>
            <person name="Tomlinson C."/>
            <person name="Wollam A."/>
            <person name="Palsikar V.B."/>
            <person name="Mardis E.R."/>
            <person name="Wilson R.K."/>
        </authorList>
    </citation>
    <scope>NUCLEOTIDE SEQUENCE [LARGE SCALE GENOMIC DNA]</scope>
    <source>
        <strain evidence="2">GED7749B</strain>
    </source>
</reference>
<accession>A0A133L157</accession>
<gene>
    <name evidence="1" type="ORF">HMPREF3213_00344</name>
</gene>